<sequence>MFCRSRLLLISFLLFIPIHFTLSTASLWLFSLKACRNITNSGALLVIDGFGYIERAWHLLLFVTFIRTFLCAMFGWICCVDCVSCLAFSFDSNFRDGEGMGKLVSHLC</sequence>
<evidence type="ECO:0000256" key="1">
    <source>
        <dbReference type="SAM" id="Phobius"/>
    </source>
</evidence>
<feature type="transmembrane region" description="Helical" evidence="1">
    <location>
        <begin position="59"/>
        <end position="90"/>
    </location>
</feature>
<keyword evidence="2" id="KW-1185">Reference proteome</keyword>
<keyword evidence="1" id="KW-0812">Transmembrane</keyword>
<name>A0A914MU51_MELIC</name>
<evidence type="ECO:0000313" key="2">
    <source>
        <dbReference type="Proteomes" id="UP000887563"/>
    </source>
</evidence>
<dbReference type="Proteomes" id="UP000887563">
    <property type="component" value="Unplaced"/>
</dbReference>
<protein>
    <submittedName>
        <fullName evidence="3">Candidate secreted effector</fullName>
    </submittedName>
</protein>
<proteinExistence type="predicted"/>
<keyword evidence="1" id="KW-0472">Membrane</keyword>
<feature type="transmembrane region" description="Helical" evidence="1">
    <location>
        <begin position="7"/>
        <end position="30"/>
    </location>
</feature>
<accession>A0A914MU51</accession>
<dbReference type="WBParaSite" id="Minc3s02166g28654">
    <property type="protein sequence ID" value="Minc3s02166g28654"/>
    <property type="gene ID" value="Minc3s02166g28654"/>
</dbReference>
<keyword evidence="1" id="KW-1133">Transmembrane helix</keyword>
<reference evidence="3" key="1">
    <citation type="submission" date="2022-11" db="UniProtKB">
        <authorList>
            <consortium name="WormBaseParasite"/>
        </authorList>
    </citation>
    <scope>IDENTIFICATION</scope>
</reference>
<evidence type="ECO:0000313" key="3">
    <source>
        <dbReference type="WBParaSite" id="Minc3s02166g28654"/>
    </source>
</evidence>
<dbReference type="AlphaFoldDB" id="A0A914MU51"/>
<organism evidence="2 3">
    <name type="scientific">Meloidogyne incognita</name>
    <name type="common">Southern root-knot nematode worm</name>
    <name type="synonym">Oxyuris incognita</name>
    <dbReference type="NCBI Taxonomy" id="6306"/>
    <lineage>
        <taxon>Eukaryota</taxon>
        <taxon>Metazoa</taxon>
        <taxon>Ecdysozoa</taxon>
        <taxon>Nematoda</taxon>
        <taxon>Chromadorea</taxon>
        <taxon>Rhabditida</taxon>
        <taxon>Tylenchina</taxon>
        <taxon>Tylenchomorpha</taxon>
        <taxon>Tylenchoidea</taxon>
        <taxon>Meloidogynidae</taxon>
        <taxon>Meloidogyninae</taxon>
        <taxon>Meloidogyne</taxon>
        <taxon>Meloidogyne incognita group</taxon>
    </lineage>
</organism>